<keyword evidence="8 12" id="KW-0472">Membrane</keyword>
<keyword evidence="11 12" id="KW-0449">Lipoprotein</keyword>
<dbReference type="GO" id="GO:0051205">
    <property type="term" value="P:protein insertion into membrane"/>
    <property type="evidence" value="ECO:0007669"/>
    <property type="project" value="TreeGrafter"/>
</dbReference>
<evidence type="ECO:0000256" key="3">
    <source>
        <dbReference type="ARBA" id="ARBA00022475"/>
    </source>
</evidence>
<evidence type="ECO:0000256" key="1">
    <source>
        <dbReference type="ARBA" id="ARBA00004651"/>
    </source>
</evidence>
<comment type="similarity">
    <text evidence="12">Belongs to the OXA1/ALB3/YidC family. Type 2 subfamily.</text>
</comment>
<evidence type="ECO:0000256" key="8">
    <source>
        <dbReference type="ARBA" id="ARBA00023136"/>
    </source>
</evidence>
<feature type="compositionally biased region" description="Basic residues" evidence="13">
    <location>
        <begin position="265"/>
        <end position="276"/>
    </location>
</feature>
<evidence type="ECO:0000256" key="5">
    <source>
        <dbReference type="ARBA" id="ARBA00022729"/>
    </source>
</evidence>
<feature type="compositionally biased region" description="Basic and acidic residues" evidence="13">
    <location>
        <begin position="250"/>
        <end position="264"/>
    </location>
</feature>
<dbReference type="CDD" id="cd20070">
    <property type="entry name" value="5TM_YidC_Alb3"/>
    <property type="match status" value="1"/>
</dbReference>
<gene>
    <name evidence="12" type="primary">yidC</name>
    <name evidence="16" type="ORF">TPAS_1747</name>
</gene>
<feature type="transmembrane region" description="Helical" evidence="12">
    <location>
        <begin position="48"/>
        <end position="74"/>
    </location>
</feature>
<feature type="signal peptide" evidence="14">
    <location>
        <begin position="1"/>
        <end position="22"/>
    </location>
</feature>
<dbReference type="InterPro" id="IPR047196">
    <property type="entry name" value="YidC_ALB_C"/>
</dbReference>
<evidence type="ECO:0000256" key="2">
    <source>
        <dbReference type="ARBA" id="ARBA00022448"/>
    </source>
</evidence>
<comment type="function">
    <text evidence="12">Required for the insertion and/or proper folding and/or complex formation of integral membrane proteins into the membrane. Involved in integration of membrane proteins that insert both dependently and independently of the Sec translocase complex, as well as at least some lipoproteins.</text>
</comment>
<dbReference type="PRINTS" id="PR00701">
    <property type="entry name" value="60KDINNERMP"/>
</dbReference>
<comment type="caution">
    <text evidence="12">Lacks conserved residue(s) required for the propagation of feature annotation.</text>
</comment>
<feature type="transmembrane region" description="Helical" evidence="12">
    <location>
        <begin position="169"/>
        <end position="186"/>
    </location>
</feature>
<dbReference type="Proteomes" id="UP000195985">
    <property type="component" value="Unassembled WGS sequence"/>
</dbReference>
<dbReference type="InterPro" id="IPR028055">
    <property type="entry name" value="YidC/Oxa/ALB_C"/>
</dbReference>
<dbReference type="Pfam" id="PF02096">
    <property type="entry name" value="60KD_IMP"/>
    <property type="match status" value="1"/>
</dbReference>
<evidence type="ECO:0000256" key="10">
    <source>
        <dbReference type="ARBA" id="ARBA00023186"/>
    </source>
</evidence>
<reference evidence="17" key="1">
    <citation type="submission" date="2016-04" db="EMBL/GenBank/DDBJ databases">
        <authorList>
            <person name="Strepis N."/>
        </authorList>
    </citation>
    <scope>NUCLEOTIDE SEQUENCE [LARGE SCALE GENOMIC DNA]</scope>
</reference>
<keyword evidence="9" id="KW-0564">Palmitate</keyword>
<evidence type="ECO:0000259" key="15">
    <source>
        <dbReference type="Pfam" id="PF02096"/>
    </source>
</evidence>
<keyword evidence="4 12" id="KW-0812">Transmembrane</keyword>
<evidence type="ECO:0000256" key="11">
    <source>
        <dbReference type="ARBA" id="ARBA00023288"/>
    </source>
</evidence>
<dbReference type="PROSITE" id="PS51257">
    <property type="entry name" value="PROKAR_LIPOPROTEIN"/>
    <property type="match status" value="1"/>
</dbReference>
<dbReference type="GO" id="GO:0032977">
    <property type="term" value="F:membrane insertase activity"/>
    <property type="evidence" value="ECO:0007669"/>
    <property type="project" value="InterPro"/>
</dbReference>
<evidence type="ECO:0000313" key="16">
    <source>
        <dbReference type="EMBL" id="SLM52066.1"/>
    </source>
</evidence>
<keyword evidence="7 12" id="KW-1133">Transmembrane helix</keyword>
<keyword evidence="3 12" id="KW-1003">Cell membrane</keyword>
<sequence>MSKRKRLLFTLSLFAVMMVLSACGTEPITSESTGFWDRYVVLNFSNMIVWLSDLFFSNYGLGIIAFTIIIRVILLPLNHFQTKSTKKMSAVQPQIKALQAKYASKDRETQEILQKEVSKLYADNDVNPYMGCLPVLVQMPVLMALYQAISRTEILESGSFLWMNLGERDPFFILPVVAAILTYATSKLTMMSQTEANPATKSMTYTMPIMILMMGINFPSALSLYWVASNAFSVGQTLLLNNPYKAIREREQAEAQAKAREKALKKAQNPKKKKKN</sequence>
<dbReference type="EMBL" id="FWEY01000004">
    <property type="protein sequence ID" value="SLM52066.1"/>
    <property type="molecule type" value="Genomic_DNA"/>
</dbReference>
<dbReference type="AlphaFoldDB" id="A0A1W1IGD2"/>
<evidence type="ECO:0000256" key="14">
    <source>
        <dbReference type="SAM" id="SignalP"/>
    </source>
</evidence>
<feature type="chain" id="PRO_5010705099" description="Membrane protein insertase YidC" evidence="14">
    <location>
        <begin position="23"/>
        <end position="276"/>
    </location>
</feature>
<evidence type="ECO:0000256" key="12">
    <source>
        <dbReference type="HAMAP-Rule" id="MF_01811"/>
    </source>
</evidence>
<feature type="region of interest" description="Disordered" evidence="13">
    <location>
        <begin position="250"/>
        <end position="276"/>
    </location>
</feature>
<keyword evidence="6 12" id="KW-0653">Protein transport</keyword>
<protein>
    <recommendedName>
        <fullName evidence="12">Membrane protein insertase YidC</fullName>
    </recommendedName>
    <alternativeName>
        <fullName evidence="12">Foldase YidC</fullName>
    </alternativeName>
    <alternativeName>
        <fullName evidence="12">Membrane integrase YidC</fullName>
    </alternativeName>
    <alternativeName>
        <fullName evidence="12">Membrane protein YidC</fullName>
    </alternativeName>
</protein>
<evidence type="ECO:0000256" key="13">
    <source>
        <dbReference type="SAM" id="MobiDB-lite"/>
    </source>
</evidence>
<evidence type="ECO:0000256" key="7">
    <source>
        <dbReference type="ARBA" id="ARBA00022989"/>
    </source>
</evidence>
<evidence type="ECO:0000256" key="9">
    <source>
        <dbReference type="ARBA" id="ARBA00023139"/>
    </source>
</evidence>
<accession>A0A1W1IGD2</accession>
<dbReference type="GO" id="GO:0005886">
    <property type="term" value="C:plasma membrane"/>
    <property type="evidence" value="ECO:0007669"/>
    <property type="project" value="UniProtKB-SubCell"/>
</dbReference>
<comment type="subcellular location">
    <subcellularLocation>
        <location evidence="1 12">Cell membrane</location>
        <topology evidence="1 12">Multi-pass membrane protein</topology>
    </subcellularLocation>
</comment>
<evidence type="ECO:0000256" key="6">
    <source>
        <dbReference type="ARBA" id="ARBA00022927"/>
    </source>
</evidence>
<dbReference type="GO" id="GO:0015031">
    <property type="term" value="P:protein transport"/>
    <property type="evidence" value="ECO:0007669"/>
    <property type="project" value="UniProtKB-KW"/>
</dbReference>
<dbReference type="InterPro" id="IPR001708">
    <property type="entry name" value="YidC/ALB3/OXA1/COX18"/>
</dbReference>
<name>A0A1W1IGD2_9LACT</name>
<dbReference type="InterPro" id="IPR023060">
    <property type="entry name" value="YidC/YidC1/YidC2_Firmicutes"/>
</dbReference>
<dbReference type="NCBIfam" id="TIGR03592">
    <property type="entry name" value="yidC_oxa1_cterm"/>
    <property type="match status" value="1"/>
</dbReference>
<dbReference type="PANTHER" id="PTHR12428">
    <property type="entry name" value="OXA1"/>
    <property type="match status" value="1"/>
</dbReference>
<dbReference type="RefSeq" id="WP_218151019.1">
    <property type="nucleotide sequence ID" value="NZ_FONM01000011.1"/>
</dbReference>
<proteinExistence type="inferred from homology"/>
<keyword evidence="10 12" id="KW-0143">Chaperone</keyword>
<dbReference type="PANTHER" id="PTHR12428:SF65">
    <property type="entry name" value="CYTOCHROME C OXIDASE ASSEMBLY PROTEIN COX18, MITOCHONDRIAL"/>
    <property type="match status" value="1"/>
</dbReference>
<evidence type="ECO:0000313" key="17">
    <source>
        <dbReference type="Proteomes" id="UP000195985"/>
    </source>
</evidence>
<feature type="transmembrane region" description="Helical" evidence="12">
    <location>
        <begin position="207"/>
        <end position="228"/>
    </location>
</feature>
<dbReference type="STRING" id="43064.SAMN04488086_11146"/>
<keyword evidence="17" id="KW-1185">Reference proteome</keyword>
<dbReference type="HAMAP" id="MF_01811">
    <property type="entry name" value="YidC_type2"/>
    <property type="match status" value="1"/>
</dbReference>
<keyword evidence="2 12" id="KW-0813">Transport</keyword>
<organism evidence="16 17">
    <name type="scientific">Trichococcus pasteurii</name>
    <dbReference type="NCBI Taxonomy" id="43064"/>
    <lineage>
        <taxon>Bacteria</taxon>
        <taxon>Bacillati</taxon>
        <taxon>Bacillota</taxon>
        <taxon>Bacilli</taxon>
        <taxon>Lactobacillales</taxon>
        <taxon>Carnobacteriaceae</taxon>
        <taxon>Trichococcus</taxon>
    </lineage>
</organism>
<evidence type="ECO:0000256" key="4">
    <source>
        <dbReference type="ARBA" id="ARBA00022692"/>
    </source>
</evidence>
<feature type="domain" description="Membrane insertase YidC/Oxa/ALB C-terminal" evidence="15">
    <location>
        <begin position="59"/>
        <end position="241"/>
    </location>
</feature>
<keyword evidence="5 12" id="KW-0732">Signal</keyword>